<comment type="caution">
    <text evidence="1">The sequence shown here is derived from an EMBL/GenBank/DDBJ whole genome shotgun (WGS) entry which is preliminary data.</text>
</comment>
<protein>
    <submittedName>
        <fullName evidence="1">Uncharacterized protein</fullName>
    </submittedName>
</protein>
<accession>A0A6G0XHS1</accession>
<gene>
    <name evidence="1" type="ORF">Ae201684_004642</name>
</gene>
<evidence type="ECO:0000313" key="2">
    <source>
        <dbReference type="Proteomes" id="UP000481153"/>
    </source>
</evidence>
<dbReference type="Proteomes" id="UP000481153">
    <property type="component" value="Unassembled WGS sequence"/>
</dbReference>
<dbReference type="EMBL" id="VJMJ01000062">
    <property type="protein sequence ID" value="KAF0739749.1"/>
    <property type="molecule type" value="Genomic_DNA"/>
</dbReference>
<name>A0A6G0XHS1_9STRA</name>
<dbReference type="VEuPathDB" id="FungiDB:AeMF1_000676"/>
<evidence type="ECO:0000313" key="1">
    <source>
        <dbReference type="EMBL" id="KAF0739749.1"/>
    </source>
</evidence>
<organism evidence="1 2">
    <name type="scientific">Aphanomyces euteiches</name>
    <dbReference type="NCBI Taxonomy" id="100861"/>
    <lineage>
        <taxon>Eukaryota</taxon>
        <taxon>Sar</taxon>
        <taxon>Stramenopiles</taxon>
        <taxon>Oomycota</taxon>
        <taxon>Saprolegniomycetes</taxon>
        <taxon>Saprolegniales</taxon>
        <taxon>Verrucalvaceae</taxon>
        <taxon>Aphanomyces</taxon>
    </lineage>
</organism>
<keyword evidence="2" id="KW-1185">Reference proteome</keyword>
<sequence>MPFERAWIGTDLPECRPCRATYDMYKGPLPEITPSMCADLCFLNEDESEMPDQPYVDPNARAAEETALFIDRMNQEYGLSASFVRMMKSPRLQWCVPSCTSSYFDLDIAPLLIGDVHYLLFYRDQQDCIGWYLVLDGEDKGCVVASQIVQLHAYGGDVDATSFQEQSVICAASFDEFVYRMWVENHLWFNKSKPARIVAAYEAYAQEYKRLNSAN</sequence>
<dbReference type="AlphaFoldDB" id="A0A6G0XHS1"/>
<reference evidence="1 2" key="1">
    <citation type="submission" date="2019-07" db="EMBL/GenBank/DDBJ databases">
        <title>Genomics analysis of Aphanomyces spp. identifies a new class of oomycete effector associated with host adaptation.</title>
        <authorList>
            <person name="Gaulin E."/>
        </authorList>
    </citation>
    <scope>NUCLEOTIDE SEQUENCE [LARGE SCALE GENOMIC DNA]</scope>
    <source>
        <strain evidence="1 2">ATCC 201684</strain>
    </source>
</reference>
<proteinExistence type="predicted"/>